<evidence type="ECO:0000256" key="3">
    <source>
        <dbReference type="ARBA" id="ARBA00022692"/>
    </source>
</evidence>
<evidence type="ECO:0000256" key="2">
    <source>
        <dbReference type="ARBA" id="ARBA00006840"/>
    </source>
</evidence>
<dbReference type="PANTHER" id="PTHR19282">
    <property type="entry name" value="TETRASPANIN"/>
    <property type="match status" value="1"/>
</dbReference>
<feature type="transmembrane region" description="Helical" evidence="6">
    <location>
        <begin position="87"/>
        <end position="110"/>
    </location>
</feature>
<evidence type="ECO:0000256" key="5">
    <source>
        <dbReference type="ARBA" id="ARBA00023136"/>
    </source>
</evidence>
<keyword evidence="8" id="KW-1185">Reference proteome</keyword>
<name>A0AAG5DFQ4_ANOAO</name>
<dbReference type="AlphaFoldDB" id="A0AAG5DFQ4"/>
<dbReference type="Pfam" id="PF00335">
    <property type="entry name" value="Tetraspanin"/>
    <property type="match status" value="1"/>
</dbReference>
<feature type="transmembrane region" description="Helical" evidence="6">
    <location>
        <begin position="215"/>
        <end position="237"/>
    </location>
</feature>
<reference evidence="7" key="1">
    <citation type="submission" date="2024-04" db="UniProtKB">
        <authorList>
            <consortium name="EnsemblMetazoa"/>
        </authorList>
    </citation>
    <scope>IDENTIFICATION</scope>
    <source>
        <strain evidence="7">EBRO</strain>
    </source>
</reference>
<dbReference type="PANTHER" id="PTHR19282:SF482">
    <property type="entry name" value="FI23944P1-RELATED"/>
    <property type="match status" value="1"/>
</dbReference>
<dbReference type="CDD" id="cd03127">
    <property type="entry name" value="tetraspanin_LEL"/>
    <property type="match status" value="1"/>
</dbReference>
<keyword evidence="3 6" id="KW-0812">Transmembrane</keyword>
<protein>
    <recommendedName>
        <fullName evidence="6">Tetraspanin</fullName>
    </recommendedName>
</protein>
<organism evidence="7 8">
    <name type="scientific">Anopheles atroparvus</name>
    <name type="common">European mosquito</name>
    <dbReference type="NCBI Taxonomy" id="41427"/>
    <lineage>
        <taxon>Eukaryota</taxon>
        <taxon>Metazoa</taxon>
        <taxon>Ecdysozoa</taxon>
        <taxon>Arthropoda</taxon>
        <taxon>Hexapoda</taxon>
        <taxon>Insecta</taxon>
        <taxon>Pterygota</taxon>
        <taxon>Neoptera</taxon>
        <taxon>Endopterygota</taxon>
        <taxon>Diptera</taxon>
        <taxon>Nematocera</taxon>
        <taxon>Culicoidea</taxon>
        <taxon>Culicidae</taxon>
        <taxon>Anophelinae</taxon>
        <taxon>Anopheles</taxon>
    </lineage>
</organism>
<dbReference type="InterPro" id="IPR000301">
    <property type="entry name" value="Tetraspanin_animals"/>
</dbReference>
<dbReference type="PRINTS" id="PR00259">
    <property type="entry name" value="TMFOUR"/>
</dbReference>
<accession>A0AAG5DFQ4</accession>
<keyword evidence="4 6" id="KW-1133">Transmembrane helix</keyword>
<dbReference type="InterPro" id="IPR018499">
    <property type="entry name" value="Tetraspanin/Peripherin"/>
</dbReference>
<feature type="transmembrane region" description="Helical" evidence="6">
    <location>
        <begin position="14"/>
        <end position="37"/>
    </location>
</feature>
<sequence length="274" mass="31629">MKALEKVDGWTKKWIKIFLCMLCTILCYLAVLVLTISTVSKLQYEQLDVFMDIRMYRLVLFLMFVGALSLTLAFIGFLGTWRENQPVLYTFCSLLVVFSLMEGTVAFIGYTQRHNMETDMDSNLWFSINQYPMDISLQPYVDTLQTQLKCCGVQNYTDWLMAMPPEEATTDDEELISQLIPLSCCDPLDNVQCTVFATGCHSRLYDIFYETGKTVYMNTLVAVVVQLFGAMLTFYLLPKLRLFDVYRDEEIHECGHHQFGYSKMQSIEGSTEKV</sequence>
<dbReference type="InterPro" id="IPR008952">
    <property type="entry name" value="Tetraspanin_EC2_sf"/>
</dbReference>
<comment type="subcellular location">
    <subcellularLocation>
        <location evidence="1 6">Membrane</location>
        <topology evidence="1 6">Multi-pass membrane protein</topology>
    </subcellularLocation>
</comment>
<evidence type="ECO:0000256" key="6">
    <source>
        <dbReference type="RuleBase" id="RU361218"/>
    </source>
</evidence>
<dbReference type="Gene3D" id="1.10.1450.10">
    <property type="entry name" value="Tetraspanin"/>
    <property type="match status" value="1"/>
</dbReference>
<keyword evidence="5 6" id="KW-0472">Membrane</keyword>
<proteinExistence type="inferred from homology"/>
<evidence type="ECO:0000313" key="8">
    <source>
        <dbReference type="Proteomes" id="UP000075880"/>
    </source>
</evidence>
<evidence type="ECO:0000313" key="7">
    <source>
        <dbReference type="EnsemblMetazoa" id="ENSAATROPP009704"/>
    </source>
</evidence>
<dbReference type="EnsemblMetazoa" id="ENSAATROPT010753">
    <property type="protein sequence ID" value="ENSAATROPP009704"/>
    <property type="gene ID" value="ENSAATROPG008742"/>
</dbReference>
<dbReference type="GO" id="GO:0005886">
    <property type="term" value="C:plasma membrane"/>
    <property type="evidence" value="ECO:0007669"/>
    <property type="project" value="TreeGrafter"/>
</dbReference>
<evidence type="ECO:0000256" key="4">
    <source>
        <dbReference type="ARBA" id="ARBA00022989"/>
    </source>
</evidence>
<dbReference type="PIRSF" id="PIRSF002419">
    <property type="entry name" value="Tetraspanin"/>
    <property type="match status" value="1"/>
</dbReference>
<evidence type="ECO:0000256" key="1">
    <source>
        <dbReference type="ARBA" id="ARBA00004141"/>
    </source>
</evidence>
<comment type="similarity">
    <text evidence="2 6">Belongs to the tetraspanin (TM4SF) family.</text>
</comment>
<dbReference type="Proteomes" id="UP000075880">
    <property type="component" value="Unassembled WGS sequence"/>
</dbReference>
<dbReference type="SUPFAM" id="SSF48652">
    <property type="entry name" value="Tetraspanin"/>
    <property type="match status" value="1"/>
</dbReference>
<feature type="transmembrane region" description="Helical" evidence="6">
    <location>
        <begin position="58"/>
        <end position="81"/>
    </location>
</feature>